<dbReference type="AlphaFoldDB" id="A0A4R7DA80"/>
<feature type="domain" description="DUF11" evidence="2">
    <location>
        <begin position="3"/>
        <end position="70"/>
    </location>
</feature>
<feature type="region of interest" description="Disordered" evidence="1">
    <location>
        <begin position="44"/>
        <end position="71"/>
    </location>
</feature>
<feature type="region of interest" description="Disordered" evidence="1">
    <location>
        <begin position="1"/>
        <end position="23"/>
    </location>
</feature>
<accession>A0A4R7DA80</accession>
<evidence type="ECO:0000313" key="4">
    <source>
        <dbReference type="Proteomes" id="UP000295274"/>
    </source>
</evidence>
<evidence type="ECO:0000259" key="2">
    <source>
        <dbReference type="Pfam" id="PF01345"/>
    </source>
</evidence>
<reference evidence="3 4" key="1">
    <citation type="submission" date="2019-03" db="EMBL/GenBank/DDBJ databases">
        <title>Genomic Encyclopedia of Type Strains, Phase III (KMG-III): the genomes of soil and plant-associated and newly described type strains.</title>
        <authorList>
            <person name="Whitman W."/>
        </authorList>
    </citation>
    <scope>NUCLEOTIDE SEQUENCE [LARGE SCALE GENOMIC DNA]</scope>
    <source>
        <strain evidence="3 4">CECT 8455</strain>
    </source>
</reference>
<dbReference type="Proteomes" id="UP000295274">
    <property type="component" value="Unassembled WGS sequence"/>
</dbReference>
<evidence type="ECO:0000313" key="3">
    <source>
        <dbReference type="EMBL" id="TDS16975.1"/>
    </source>
</evidence>
<name>A0A4R7DA80_9FLAO</name>
<evidence type="ECO:0000256" key="1">
    <source>
        <dbReference type="SAM" id="MobiDB-lite"/>
    </source>
</evidence>
<dbReference type="InterPro" id="IPR001434">
    <property type="entry name" value="OmcB-like_DUF11"/>
</dbReference>
<proteinExistence type="predicted"/>
<protein>
    <recommendedName>
        <fullName evidence="2">DUF11 domain-containing protein</fullName>
    </recommendedName>
</protein>
<organism evidence="3 4">
    <name type="scientific">Maribacter caenipelagi</name>
    <dbReference type="NCBI Taxonomy" id="1447781"/>
    <lineage>
        <taxon>Bacteria</taxon>
        <taxon>Pseudomonadati</taxon>
        <taxon>Bacteroidota</taxon>
        <taxon>Flavobacteriia</taxon>
        <taxon>Flavobacteriales</taxon>
        <taxon>Flavobacteriaceae</taxon>
        <taxon>Maribacter</taxon>
    </lineage>
</organism>
<keyword evidence="4" id="KW-1185">Reference proteome</keyword>
<dbReference type="Pfam" id="PF01345">
    <property type="entry name" value="DUF11"/>
    <property type="match status" value="1"/>
</dbReference>
<sequence length="94" mass="10323">MLSSSVSKGSFTEPQWSIGSMNNGDLETLTLVTLVTLPYFSTSTATHTNNISNTQGQTDSNITTDEPSETVSVTFNTPTRVITNRRITFRATRF</sequence>
<dbReference type="EMBL" id="SNZW01000013">
    <property type="protein sequence ID" value="TDS16975.1"/>
    <property type="molecule type" value="Genomic_DNA"/>
</dbReference>
<gene>
    <name evidence="3" type="ORF">DFQ03_1464</name>
</gene>
<comment type="caution">
    <text evidence="3">The sequence shown here is derived from an EMBL/GenBank/DDBJ whole genome shotgun (WGS) entry which is preliminary data.</text>
</comment>